<dbReference type="PANTHER" id="PTHR18964">
    <property type="entry name" value="ROK (REPRESSOR, ORF, KINASE) FAMILY"/>
    <property type="match status" value="1"/>
</dbReference>
<evidence type="ECO:0000256" key="1">
    <source>
        <dbReference type="ARBA" id="ARBA00006479"/>
    </source>
</evidence>
<sequence>MTVLALDLGATNLRGALVDRDAILRRETIPTKSVTLHDGLERLVTGLLRVPIAGVGVGVPEYVNQGTVTSAEVLDWTPDTAARVERLVARLTGGPVPVFVEADVRCAASAEHSRLDRPDRMSLLYVSWGSGVSSTLVLPGGACWAGARGEALALGEWRDERDRRLEDVASGHGIERAYAGGGDIDAIEIHRRALDGDTFARDLFETAGLTLATAIRHLVDVLDPHAVVLGGGLGVTEHLGQTALHTRLASGWRRRVAPPVLPARTGADAGLFGAAMLVRPRSSAGATP</sequence>
<comment type="caution">
    <text evidence="2">The sequence shown here is derived from an EMBL/GenBank/DDBJ whole genome shotgun (WGS) entry which is preliminary data.</text>
</comment>
<keyword evidence="3" id="KW-1185">Reference proteome</keyword>
<accession>A0ABQ4BZ09</accession>
<name>A0ABQ4BZ09_9ACTN</name>
<gene>
    <name evidence="2" type="ORF">Air01nite_18670</name>
</gene>
<evidence type="ECO:0000313" key="2">
    <source>
        <dbReference type="EMBL" id="GIF55772.1"/>
    </source>
</evidence>
<dbReference type="SUPFAM" id="SSF53067">
    <property type="entry name" value="Actin-like ATPase domain"/>
    <property type="match status" value="1"/>
</dbReference>
<dbReference type="EMBL" id="BONC01000009">
    <property type="protein sequence ID" value="GIF55772.1"/>
    <property type="molecule type" value="Genomic_DNA"/>
</dbReference>
<dbReference type="InterPro" id="IPR000600">
    <property type="entry name" value="ROK"/>
</dbReference>
<dbReference type="RefSeq" id="WP_203701573.1">
    <property type="nucleotide sequence ID" value="NZ_BAAALU010000010.1"/>
</dbReference>
<dbReference type="Proteomes" id="UP000624325">
    <property type="component" value="Unassembled WGS sequence"/>
</dbReference>
<comment type="similarity">
    <text evidence="1">Belongs to the ROK (NagC/XylR) family.</text>
</comment>
<dbReference type="PANTHER" id="PTHR18964:SF173">
    <property type="entry name" value="GLUCOKINASE"/>
    <property type="match status" value="1"/>
</dbReference>
<dbReference type="Gene3D" id="3.30.420.40">
    <property type="match status" value="2"/>
</dbReference>
<organism evidence="2 3">
    <name type="scientific">Asanoa iriomotensis</name>
    <dbReference type="NCBI Taxonomy" id="234613"/>
    <lineage>
        <taxon>Bacteria</taxon>
        <taxon>Bacillati</taxon>
        <taxon>Actinomycetota</taxon>
        <taxon>Actinomycetes</taxon>
        <taxon>Micromonosporales</taxon>
        <taxon>Micromonosporaceae</taxon>
        <taxon>Asanoa</taxon>
    </lineage>
</organism>
<protein>
    <submittedName>
        <fullName evidence="2">Glucokinase</fullName>
    </submittedName>
</protein>
<dbReference type="Pfam" id="PF00480">
    <property type="entry name" value="ROK"/>
    <property type="match status" value="1"/>
</dbReference>
<dbReference type="InterPro" id="IPR043129">
    <property type="entry name" value="ATPase_NBD"/>
</dbReference>
<proteinExistence type="inferred from homology"/>
<evidence type="ECO:0000313" key="3">
    <source>
        <dbReference type="Proteomes" id="UP000624325"/>
    </source>
</evidence>
<reference evidence="2 3" key="1">
    <citation type="submission" date="2021-01" db="EMBL/GenBank/DDBJ databases">
        <title>Whole genome shotgun sequence of Asanoa iriomotensis NBRC 100142.</title>
        <authorList>
            <person name="Komaki H."/>
            <person name="Tamura T."/>
        </authorList>
    </citation>
    <scope>NUCLEOTIDE SEQUENCE [LARGE SCALE GENOMIC DNA]</scope>
    <source>
        <strain evidence="2 3">NBRC 100142</strain>
    </source>
</reference>